<keyword evidence="1" id="KW-1133">Transmembrane helix</keyword>
<reference evidence="2" key="1">
    <citation type="journal article" date="2019" name="Sci. Rep.">
        <title>Draft genome of Tanacetum cinerariifolium, the natural source of mosquito coil.</title>
        <authorList>
            <person name="Yamashiro T."/>
            <person name="Shiraishi A."/>
            <person name="Satake H."/>
            <person name="Nakayama K."/>
        </authorList>
    </citation>
    <scope>NUCLEOTIDE SEQUENCE</scope>
</reference>
<organism evidence="2">
    <name type="scientific">Tanacetum cinerariifolium</name>
    <name type="common">Dalmatian daisy</name>
    <name type="synonym">Chrysanthemum cinerariifolium</name>
    <dbReference type="NCBI Taxonomy" id="118510"/>
    <lineage>
        <taxon>Eukaryota</taxon>
        <taxon>Viridiplantae</taxon>
        <taxon>Streptophyta</taxon>
        <taxon>Embryophyta</taxon>
        <taxon>Tracheophyta</taxon>
        <taxon>Spermatophyta</taxon>
        <taxon>Magnoliopsida</taxon>
        <taxon>eudicotyledons</taxon>
        <taxon>Gunneridae</taxon>
        <taxon>Pentapetalae</taxon>
        <taxon>asterids</taxon>
        <taxon>campanulids</taxon>
        <taxon>Asterales</taxon>
        <taxon>Asteraceae</taxon>
        <taxon>Asteroideae</taxon>
        <taxon>Anthemideae</taxon>
        <taxon>Anthemidinae</taxon>
        <taxon>Tanacetum</taxon>
    </lineage>
</organism>
<keyword evidence="1" id="KW-0812">Transmembrane</keyword>
<comment type="caution">
    <text evidence="2">The sequence shown here is derived from an EMBL/GenBank/DDBJ whole genome shotgun (WGS) entry which is preliminary data.</text>
</comment>
<proteinExistence type="predicted"/>
<dbReference type="AlphaFoldDB" id="A0A699QNV4"/>
<gene>
    <name evidence="2" type="ORF">Tci_848749</name>
</gene>
<evidence type="ECO:0000313" key="2">
    <source>
        <dbReference type="EMBL" id="GFC76779.1"/>
    </source>
</evidence>
<protein>
    <submittedName>
        <fullName evidence="2">Uncharacterized protein</fullName>
    </submittedName>
</protein>
<keyword evidence="1" id="KW-0472">Membrane</keyword>
<feature type="transmembrane region" description="Helical" evidence="1">
    <location>
        <begin position="49"/>
        <end position="68"/>
    </location>
</feature>
<name>A0A699QNV4_TANCI</name>
<feature type="non-terminal residue" evidence="2">
    <location>
        <position position="136"/>
    </location>
</feature>
<sequence>MTSKLPSRVGSRSILKRWSYKAKMGNSCTLNPKSAVFLPMTSSLALRTLWRALPIVVKVATVSLWQIPNITPVLSWSCSIGPHSFLPPVLLLVIVVVSVTVVVVVVVVIGVIVVGVSLVVFPLPFIAFTNSGSPTL</sequence>
<feature type="transmembrane region" description="Helical" evidence="1">
    <location>
        <begin position="88"/>
        <end position="121"/>
    </location>
</feature>
<evidence type="ECO:0000256" key="1">
    <source>
        <dbReference type="SAM" id="Phobius"/>
    </source>
</evidence>
<accession>A0A699QNV4</accession>
<dbReference type="EMBL" id="BKCJ011057939">
    <property type="protein sequence ID" value="GFC76779.1"/>
    <property type="molecule type" value="Genomic_DNA"/>
</dbReference>